<sequence>MSTQRFVESSDGVRIAVSEQGNPDGPTLVLVHGLRDTHRVWDPVVALLADRFRIVAYDTRGAGNSGAPKQTSAYTVDRFADDFAAVAAAVGGDTPVHVLAHGWGAAGVWQYLKRADAPERVASLTSVSGPSPEHVAGYVRAALTSPRRFVRGAGQLVRLAAAAPRAATAKPYRANLRPAAPAGVPVDVPVQLIVPDHDPHVGPHVYDGMSASVSRLWRRDIKTGDLSPGSHPQVLARAVDQLVDHLGGAPAPRELLRAQVGRARKAFGDTLVSVTGAASGIGRETALAFARAGADVVISDVDEAGLEETVRLVTAAGAAAHSYTVDVADAAAVEAMAELVCAAHGVPDIVVNNAGVGHAGFFLDTPAEEFDRVLDINFGGVVNGCRSWGRRLVDRGTGGHIVNVASMASYTPVNVMNAYCTSKAAVFMFSDCLRAELDSAGIGVTTICPGVIGTNIVDTTRFSLPEARRDDAESIRRRARQGFAVRRVGPNKVAKAIVAAVQKNKPVRPVTTEAYLVYGVAHALPQAMRSAARGGNIM</sequence>
<dbReference type="PROSITE" id="PS00061">
    <property type="entry name" value="ADH_SHORT"/>
    <property type="match status" value="1"/>
</dbReference>
<dbReference type="Proteomes" id="UP001172687">
    <property type="component" value="Unassembled WGS sequence"/>
</dbReference>
<dbReference type="CDD" id="cd05233">
    <property type="entry name" value="SDR_c"/>
    <property type="match status" value="1"/>
</dbReference>
<gene>
    <name evidence="4" type="ORF">QYF68_18955</name>
</gene>
<comment type="caution">
    <text evidence="4">The sequence shown here is derived from an EMBL/GenBank/DDBJ whole genome shotgun (WGS) entry which is preliminary data.</text>
</comment>
<dbReference type="RefSeq" id="WP_208673100.1">
    <property type="nucleotide sequence ID" value="NZ_CP070380.1"/>
</dbReference>
<name>A0ABT8HGJ7_MYCAO</name>
<dbReference type="Pfam" id="PF00106">
    <property type="entry name" value="adh_short"/>
    <property type="match status" value="1"/>
</dbReference>
<keyword evidence="5" id="KW-1185">Reference proteome</keyword>
<proteinExistence type="inferred from homology"/>
<dbReference type="SUPFAM" id="SSF53474">
    <property type="entry name" value="alpha/beta-Hydrolases"/>
    <property type="match status" value="1"/>
</dbReference>
<evidence type="ECO:0000259" key="3">
    <source>
        <dbReference type="Pfam" id="PF00561"/>
    </source>
</evidence>
<dbReference type="NCBIfam" id="NF004514">
    <property type="entry name" value="PRK05855.1"/>
    <property type="match status" value="1"/>
</dbReference>
<organism evidence="4 5">
    <name type="scientific">Mycolicibacterium austroafricanum</name>
    <name type="common">Mycobacterium austroafricanum</name>
    <dbReference type="NCBI Taxonomy" id="39687"/>
    <lineage>
        <taxon>Bacteria</taxon>
        <taxon>Bacillati</taxon>
        <taxon>Actinomycetota</taxon>
        <taxon>Actinomycetes</taxon>
        <taxon>Mycobacteriales</taxon>
        <taxon>Mycobacteriaceae</taxon>
        <taxon>Mycolicibacterium</taxon>
    </lineage>
</organism>
<dbReference type="Gene3D" id="3.40.50.720">
    <property type="entry name" value="NAD(P)-binding Rossmann-like Domain"/>
    <property type="match status" value="1"/>
</dbReference>
<dbReference type="InterPro" id="IPR029058">
    <property type="entry name" value="AB_hydrolase_fold"/>
</dbReference>
<dbReference type="InterPro" id="IPR020904">
    <property type="entry name" value="Sc_DH/Rdtase_CS"/>
</dbReference>
<evidence type="ECO:0000256" key="1">
    <source>
        <dbReference type="ARBA" id="ARBA00006484"/>
    </source>
</evidence>
<dbReference type="Pfam" id="PF00561">
    <property type="entry name" value="Abhydrolase_1"/>
    <property type="match status" value="1"/>
</dbReference>
<dbReference type="PANTHER" id="PTHR43391:SF12">
    <property type="entry name" value="OXIDOREDUCTASE EPHD-RELATED"/>
    <property type="match status" value="1"/>
</dbReference>
<reference evidence="4" key="1">
    <citation type="submission" date="2023-07" db="EMBL/GenBank/DDBJ databases">
        <title>Degradation of tert-butanol by M. austroafricanum TBA100.</title>
        <authorList>
            <person name="Helbich S."/>
            <person name="Vainshtein Y."/>
        </authorList>
    </citation>
    <scope>NUCLEOTIDE SEQUENCE</scope>
    <source>
        <strain evidence="4">TBA100</strain>
    </source>
</reference>
<evidence type="ECO:0000313" key="5">
    <source>
        <dbReference type="Proteomes" id="UP001172687"/>
    </source>
</evidence>
<dbReference type="EMBL" id="JAUHTC010000061">
    <property type="protein sequence ID" value="MDN4519877.1"/>
    <property type="molecule type" value="Genomic_DNA"/>
</dbReference>
<evidence type="ECO:0000313" key="4">
    <source>
        <dbReference type="EMBL" id="MDN4519877.1"/>
    </source>
</evidence>
<dbReference type="PANTHER" id="PTHR43391">
    <property type="entry name" value="RETINOL DEHYDROGENASE-RELATED"/>
    <property type="match status" value="1"/>
</dbReference>
<protein>
    <submittedName>
        <fullName evidence="4">SDR family oxidoreductase</fullName>
    </submittedName>
</protein>
<comment type="similarity">
    <text evidence="1">Belongs to the short-chain dehydrogenases/reductases (SDR) family.</text>
</comment>
<dbReference type="InterPro" id="IPR002347">
    <property type="entry name" value="SDR_fam"/>
</dbReference>
<dbReference type="SUPFAM" id="SSF51735">
    <property type="entry name" value="NAD(P)-binding Rossmann-fold domains"/>
    <property type="match status" value="1"/>
</dbReference>
<keyword evidence="2" id="KW-0560">Oxidoreductase</keyword>
<dbReference type="InterPro" id="IPR000073">
    <property type="entry name" value="AB_hydrolase_1"/>
</dbReference>
<feature type="domain" description="AB hydrolase-1" evidence="3">
    <location>
        <begin position="26"/>
        <end position="134"/>
    </location>
</feature>
<dbReference type="PRINTS" id="PR00080">
    <property type="entry name" value="SDRFAMILY"/>
</dbReference>
<evidence type="ECO:0000256" key="2">
    <source>
        <dbReference type="ARBA" id="ARBA00023002"/>
    </source>
</evidence>
<dbReference type="InterPro" id="IPR036291">
    <property type="entry name" value="NAD(P)-bd_dom_sf"/>
</dbReference>
<accession>A0ABT8HGJ7</accession>
<dbReference type="PRINTS" id="PR00081">
    <property type="entry name" value="GDHRDH"/>
</dbReference>
<dbReference type="Gene3D" id="3.40.50.1820">
    <property type="entry name" value="alpha/beta hydrolase"/>
    <property type="match status" value="1"/>
</dbReference>